<dbReference type="EC" id="3.1.4.52" evidence="2"/>
<comment type="cofactor">
    <cofactor evidence="1">
        <name>Mg(2+)</name>
        <dbReference type="ChEBI" id="CHEBI:18420"/>
    </cofactor>
</comment>
<dbReference type="AlphaFoldDB" id="A0A370DB90"/>
<dbReference type="GO" id="GO:0071732">
    <property type="term" value="P:cellular response to nitric oxide"/>
    <property type="evidence" value="ECO:0007669"/>
    <property type="project" value="UniProtKB-ARBA"/>
</dbReference>
<dbReference type="InterPro" id="IPR035919">
    <property type="entry name" value="EAL_sf"/>
</dbReference>
<dbReference type="SUPFAM" id="SSF55073">
    <property type="entry name" value="Nucleotide cyclase"/>
    <property type="match status" value="1"/>
</dbReference>
<dbReference type="GO" id="GO:0071111">
    <property type="term" value="F:cyclic-guanylate-specific phosphodiesterase activity"/>
    <property type="evidence" value="ECO:0007669"/>
    <property type="project" value="UniProtKB-EC"/>
</dbReference>
<dbReference type="Pfam" id="PF00563">
    <property type="entry name" value="EAL"/>
    <property type="match status" value="1"/>
</dbReference>
<dbReference type="PROSITE" id="PS50883">
    <property type="entry name" value="EAL"/>
    <property type="match status" value="1"/>
</dbReference>
<dbReference type="SMART" id="SM00052">
    <property type="entry name" value="EAL"/>
    <property type="match status" value="1"/>
</dbReference>
<dbReference type="FunFam" id="3.30.70.270:FF:000001">
    <property type="entry name" value="Diguanylate cyclase domain protein"/>
    <property type="match status" value="1"/>
</dbReference>
<dbReference type="SUPFAM" id="SSF141868">
    <property type="entry name" value="EAL domain-like"/>
    <property type="match status" value="1"/>
</dbReference>
<evidence type="ECO:0000256" key="4">
    <source>
        <dbReference type="ARBA" id="ARBA00051114"/>
    </source>
</evidence>
<dbReference type="PROSITE" id="PS50887">
    <property type="entry name" value="GGDEF"/>
    <property type="match status" value="1"/>
</dbReference>
<evidence type="ECO:0000256" key="1">
    <source>
        <dbReference type="ARBA" id="ARBA00001946"/>
    </source>
</evidence>
<evidence type="ECO:0000259" key="6">
    <source>
        <dbReference type="PROSITE" id="PS50887"/>
    </source>
</evidence>
<dbReference type="CDD" id="cd01949">
    <property type="entry name" value="GGDEF"/>
    <property type="match status" value="1"/>
</dbReference>
<dbReference type="PANTHER" id="PTHR44757:SF2">
    <property type="entry name" value="BIOFILM ARCHITECTURE MAINTENANCE PROTEIN MBAA"/>
    <property type="match status" value="1"/>
</dbReference>
<dbReference type="InterPro" id="IPR043128">
    <property type="entry name" value="Rev_trsase/Diguanyl_cyclase"/>
</dbReference>
<comment type="caution">
    <text evidence="7">The sequence shown here is derived from an EMBL/GenBank/DDBJ whole genome shotgun (WGS) entry which is preliminary data.</text>
</comment>
<dbReference type="InterPro" id="IPR001633">
    <property type="entry name" value="EAL_dom"/>
</dbReference>
<proteinExistence type="predicted"/>
<dbReference type="Gene3D" id="3.30.70.270">
    <property type="match status" value="1"/>
</dbReference>
<evidence type="ECO:0000313" key="7">
    <source>
        <dbReference type="EMBL" id="RDH82143.1"/>
    </source>
</evidence>
<evidence type="ECO:0000313" key="8">
    <source>
        <dbReference type="Proteomes" id="UP000254771"/>
    </source>
</evidence>
<dbReference type="InterPro" id="IPR052155">
    <property type="entry name" value="Biofilm_reg_signaling"/>
</dbReference>
<feature type="domain" description="GGDEF" evidence="6">
    <location>
        <begin position="145"/>
        <end position="278"/>
    </location>
</feature>
<dbReference type="EMBL" id="QFXE01000021">
    <property type="protein sequence ID" value="RDH82143.1"/>
    <property type="molecule type" value="Genomic_DNA"/>
</dbReference>
<dbReference type="Proteomes" id="UP000254771">
    <property type="component" value="Unassembled WGS sequence"/>
</dbReference>
<dbReference type="PANTHER" id="PTHR44757">
    <property type="entry name" value="DIGUANYLATE CYCLASE DGCP"/>
    <property type="match status" value="1"/>
</dbReference>
<sequence length="535" mass="60264">MTENIVQVGSQHVADVQDINKNLVEKTLRMRCLAYLSQVKSQLLIETIHDMNNSRQELADLSIDLAERTNKAEKQRQIIEREMLKLGERNKALEVDRDLLELKVEERTEAFEKLAHYDSLTNLPNRFLFNDRLNHALARADRESSKVGLLLIDLDRFKNINDTAGHPVGDELLRQVGQRILLSLRTEDTLARLGGDEFVVILESIEHDELTAHVAHKIQQNLLPPFELTQDSIYLTASIGISLYPGDADDPVTLLKNADTAMYRAKAEGKNTFHFYTRELTASANSRFSLENQLRLALERDEFELFYQPQFDLNSGRISGAEALIRWNHSERGLVSPADFIWLAEETGLIIPIGTWVIKSACRQAKKWFGEGRLKGRISVNLSALQIMQEETYSVVRQALEESGLSPDRLELEITESALIGQHEKVSLVADAFKSLGISLAIDDFGTGYSSLAYLKRFHIDRLKIDRSFVRDIPGDPNDMAIIRAIIAMGHTLGLSIVAEGVETEAQANFLTGVGCNDVQGYFYGKPVPCDQFQI</sequence>
<evidence type="ECO:0000256" key="3">
    <source>
        <dbReference type="ARBA" id="ARBA00022636"/>
    </source>
</evidence>
<protein>
    <recommendedName>
        <fullName evidence="2">cyclic-guanylate-specific phosphodiesterase</fullName>
        <ecNumber evidence="2">3.1.4.52</ecNumber>
    </recommendedName>
</protein>
<dbReference type="Pfam" id="PF00990">
    <property type="entry name" value="GGDEF"/>
    <property type="match status" value="1"/>
</dbReference>
<dbReference type="CDD" id="cd01948">
    <property type="entry name" value="EAL"/>
    <property type="match status" value="1"/>
</dbReference>
<dbReference type="InterPro" id="IPR000160">
    <property type="entry name" value="GGDEF_dom"/>
</dbReference>
<gene>
    <name evidence="7" type="ORF">DIZ78_17155</name>
</gene>
<accession>A0A370DB90</accession>
<comment type="catalytic activity">
    <reaction evidence="4">
        <text>3',3'-c-di-GMP + H2O = 5'-phosphoguanylyl(3'-&gt;5')guanosine + H(+)</text>
        <dbReference type="Rhea" id="RHEA:24902"/>
        <dbReference type="ChEBI" id="CHEBI:15377"/>
        <dbReference type="ChEBI" id="CHEBI:15378"/>
        <dbReference type="ChEBI" id="CHEBI:58754"/>
        <dbReference type="ChEBI" id="CHEBI:58805"/>
        <dbReference type="EC" id="3.1.4.52"/>
    </reaction>
    <physiologicalReaction direction="left-to-right" evidence="4">
        <dbReference type="Rhea" id="RHEA:24903"/>
    </physiologicalReaction>
</comment>
<keyword evidence="3" id="KW-0973">c-di-GMP</keyword>
<dbReference type="NCBIfam" id="TIGR00254">
    <property type="entry name" value="GGDEF"/>
    <property type="match status" value="1"/>
</dbReference>
<reference evidence="7 8" key="1">
    <citation type="journal article" date="2018" name="ISME J.">
        <title>Endosymbiont genomes yield clues of tubeworm success.</title>
        <authorList>
            <person name="Li Y."/>
            <person name="Liles M.R."/>
            <person name="Halanych K.M."/>
        </authorList>
    </citation>
    <scope>NUCLEOTIDE SEQUENCE [LARGE SCALE GENOMIC DNA]</scope>
    <source>
        <strain evidence="7">A1462</strain>
    </source>
</reference>
<keyword evidence="8" id="KW-1185">Reference proteome</keyword>
<dbReference type="SMART" id="SM00267">
    <property type="entry name" value="GGDEF"/>
    <property type="match status" value="1"/>
</dbReference>
<name>A0A370DB90_9GAMM</name>
<evidence type="ECO:0000256" key="2">
    <source>
        <dbReference type="ARBA" id="ARBA00012282"/>
    </source>
</evidence>
<dbReference type="FunFam" id="3.20.20.450:FF:000001">
    <property type="entry name" value="Cyclic di-GMP phosphodiesterase yahA"/>
    <property type="match status" value="1"/>
</dbReference>
<evidence type="ECO:0000259" key="5">
    <source>
        <dbReference type="PROSITE" id="PS50883"/>
    </source>
</evidence>
<feature type="domain" description="EAL" evidence="5">
    <location>
        <begin position="287"/>
        <end position="535"/>
    </location>
</feature>
<dbReference type="InterPro" id="IPR029787">
    <property type="entry name" value="Nucleotide_cyclase"/>
</dbReference>
<organism evidence="7 8">
    <name type="scientific">endosymbiont of Escarpia spicata</name>
    <dbReference type="NCBI Taxonomy" id="2200908"/>
    <lineage>
        <taxon>Bacteria</taxon>
        <taxon>Pseudomonadati</taxon>
        <taxon>Pseudomonadota</taxon>
        <taxon>Gammaproteobacteria</taxon>
        <taxon>sulfur-oxidizing symbionts</taxon>
    </lineage>
</organism>
<dbReference type="Gene3D" id="3.20.20.450">
    <property type="entry name" value="EAL domain"/>
    <property type="match status" value="1"/>
</dbReference>